<dbReference type="InterPro" id="IPR043502">
    <property type="entry name" value="DNA/RNA_pol_sf"/>
</dbReference>
<dbReference type="PROSITE" id="PS50878">
    <property type="entry name" value="RT_POL"/>
    <property type="match status" value="1"/>
</dbReference>
<sequence>MELKINGVKTQDPELIAHHLNVYFTHIADKILSNIQHRLHHPSEDTEPTRQIQTMHLRPTNQHEVLQVVKSLKNKTSTGVDNISAKLLKSCKDQLVTPLVHIINQSFKEGIFPTNLKISKVYPKLKKGNHLDPQNYRPISLIPTFSKVFEKIMLYRLFHHLSFHNILTPKQHGFIGGKSTTSAITTLVEFLIDNLEAGNIPTAILLDMTKAFDCLDHAKLIKKMMTMGINGAAASWFKSYLTGRTQMVELKHTDKGVTRSLRSKLLPVTRGVPQGSVLGPILFILYTNDLPEYLDNYSKTLMYADDTVLLLSDKLPEMLEMQSEVALNMALQYCHNNSLVINEVKTQQLVFGRKRDQVGRLPDIEASEEAKYLGITLDEKLTWTPHTDTLCRKLSSGLYVIRRIIGIVGTNAAKTAYHALFESHLRYGLGVWGYSSATNLHRVLLSQKKAIRVIAELNIRDSCRQKFVELRILTVVCLYILEVTTHASMLQLERGFDRHSHNTRRAANYTLPTHHLSVFEEKPSYIGTKFLNFLPEEAKDEDVLKMRRRLTSWLLQRPFYTIEEFLAWRTTLLE</sequence>
<evidence type="ECO:0000313" key="2">
    <source>
        <dbReference type="EMBL" id="JAT27793.1"/>
    </source>
</evidence>
<protein>
    <recommendedName>
        <fullName evidence="1">Reverse transcriptase domain-containing protein</fullName>
    </recommendedName>
</protein>
<dbReference type="PANTHER" id="PTHR33332">
    <property type="entry name" value="REVERSE TRANSCRIPTASE DOMAIN-CONTAINING PROTEIN"/>
    <property type="match status" value="1"/>
</dbReference>
<proteinExistence type="predicted"/>
<feature type="domain" description="Reverse transcriptase" evidence="1">
    <location>
        <begin position="105"/>
        <end position="377"/>
    </location>
</feature>
<organism evidence="2">
    <name type="scientific">Graphocephala atropunctata</name>
    <dbReference type="NCBI Taxonomy" id="36148"/>
    <lineage>
        <taxon>Eukaryota</taxon>
        <taxon>Metazoa</taxon>
        <taxon>Ecdysozoa</taxon>
        <taxon>Arthropoda</taxon>
        <taxon>Hexapoda</taxon>
        <taxon>Insecta</taxon>
        <taxon>Pterygota</taxon>
        <taxon>Neoptera</taxon>
        <taxon>Paraneoptera</taxon>
        <taxon>Hemiptera</taxon>
        <taxon>Auchenorrhyncha</taxon>
        <taxon>Membracoidea</taxon>
        <taxon>Cicadellidae</taxon>
        <taxon>Cicadellinae</taxon>
        <taxon>Cicadellini</taxon>
        <taxon>Graphocephala</taxon>
    </lineage>
</organism>
<name>A0A1B6LVT8_9HEMI</name>
<gene>
    <name evidence="2" type="ORF">g.42558</name>
</gene>
<reference evidence="2" key="1">
    <citation type="submission" date="2015-11" db="EMBL/GenBank/DDBJ databases">
        <title>De novo transcriptome assembly of four potential Pierce s Disease insect vectors from Arizona vineyards.</title>
        <authorList>
            <person name="Tassone E.E."/>
        </authorList>
    </citation>
    <scope>NUCLEOTIDE SEQUENCE</scope>
</reference>
<dbReference type="Pfam" id="PF00078">
    <property type="entry name" value="RVT_1"/>
    <property type="match status" value="1"/>
</dbReference>
<dbReference type="GO" id="GO:0071897">
    <property type="term" value="P:DNA biosynthetic process"/>
    <property type="evidence" value="ECO:0007669"/>
    <property type="project" value="UniProtKB-ARBA"/>
</dbReference>
<dbReference type="SUPFAM" id="SSF56672">
    <property type="entry name" value="DNA/RNA polymerases"/>
    <property type="match status" value="1"/>
</dbReference>
<accession>A0A1B6LVT8</accession>
<dbReference type="AlphaFoldDB" id="A0A1B6LVT8"/>
<dbReference type="EMBL" id="GEBQ01012184">
    <property type="protein sequence ID" value="JAT27793.1"/>
    <property type="molecule type" value="Transcribed_RNA"/>
</dbReference>
<dbReference type="InterPro" id="IPR000477">
    <property type="entry name" value="RT_dom"/>
</dbReference>
<evidence type="ECO:0000259" key="1">
    <source>
        <dbReference type="PROSITE" id="PS50878"/>
    </source>
</evidence>
<dbReference type="CDD" id="cd01650">
    <property type="entry name" value="RT_nLTR_like"/>
    <property type="match status" value="1"/>
</dbReference>